<dbReference type="Proteomes" id="UP001183607">
    <property type="component" value="Unassembled WGS sequence"/>
</dbReference>
<keyword evidence="5 6" id="KW-0472">Membrane</keyword>
<dbReference type="RefSeq" id="WP_093854629.1">
    <property type="nucleotide sequence ID" value="NZ_JAVRER010000001.1"/>
</dbReference>
<gene>
    <name evidence="7" type="ORF">RM574_00540</name>
</gene>
<comment type="similarity">
    <text evidence="2 6">Belongs to the GDT1 family.</text>
</comment>
<evidence type="ECO:0000313" key="7">
    <source>
        <dbReference type="EMBL" id="MDT0413968.1"/>
    </source>
</evidence>
<name>A0ABD5DZX8_9ACTN</name>
<keyword evidence="3 6" id="KW-0812">Transmembrane</keyword>
<feature type="transmembrane region" description="Helical" evidence="6">
    <location>
        <begin position="40"/>
        <end position="61"/>
    </location>
</feature>
<dbReference type="PANTHER" id="PTHR12608:SF1">
    <property type="entry name" value="TRANSMEMBRANE PROTEIN 165"/>
    <property type="match status" value="1"/>
</dbReference>
<dbReference type="InterPro" id="IPR001727">
    <property type="entry name" value="GDT1-like"/>
</dbReference>
<evidence type="ECO:0000256" key="6">
    <source>
        <dbReference type="RuleBase" id="RU365102"/>
    </source>
</evidence>
<evidence type="ECO:0000256" key="5">
    <source>
        <dbReference type="ARBA" id="ARBA00023136"/>
    </source>
</evidence>
<sequence length="196" mass="19944">MFDVGVAALAFGVVVLAELPDKTALAGLVLGTRYRASYVYAGMAAAFLLHVVLAIVAGSVLTLLPTRLLRALTGVLFLAGAAFLLLQRPPDEAAIARAREPGGQSFWPVAGAGFSFILAAEFGDLTQIVTANLAARYAGQPLSVGVGAVAALWAVGALVVLGGRGLIRKVPLGLVTKAAVLVMLVLGVLSLVEAVA</sequence>
<dbReference type="GO" id="GO:0016020">
    <property type="term" value="C:membrane"/>
    <property type="evidence" value="ECO:0007669"/>
    <property type="project" value="UniProtKB-SubCell"/>
</dbReference>
<keyword evidence="4 6" id="KW-1133">Transmembrane helix</keyword>
<comment type="subcellular location">
    <subcellularLocation>
        <location evidence="1 6">Membrane</location>
        <topology evidence="1 6">Multi-pass membrane protein</topology>
    </subcellularLocation>
</comment>
<comment type="caution">
    <text evidence="6">Lacks conserved residue(s) required for the propagation of feature annotation.</text>
</comment>
<dbReference type="AlphaFoldDB" id="A0ABD5DZX8"/>
<feature type="transmembrane region" description="Helical" evidence="6">
    <location>
        <begin position="174"/>
        <end position="195"/>
    </location>
</feature>
<evidence type="ECO:0000256" key="4">
    <source>
        <dbReference type="ARBA" id="ARBA00022989"/>
    </source>
</evidence>
<evidence type="ECO:0000313" key="8">
    <source>
        <dbReference type="Proteomes" id="UP001183607"/>
    </source>
</evidence>
<feature type="transmembrane region" description="Helical" evidence="6">
    <location>
        <begin position="142"/>
        <end position="162"/>
    </location>
</feature>
<comment type="caution">
    <text evidence="7">The sequence shown here is derived from an EMBL/GenBank/DDBJ whole genome shotgun (WGS) entry which is preliminary data.</text>
</comment>
<evidence type="ECO:0000256" key="3">
    <source>
        <dbReference type="ARBA" id="ARBA00022692"/>
    </source>
</evidence>
<evidence type="ECO:0000256" key="2">
    <source>
        <dbReference type="ARBA" id="ARBA00009190"/>
    </source>
</evidence>
<accession>A0ABD5DZX8</accession>
<proteinExistence type="inferred from homology"/>
<organism evidence="7 8">
    <name type="scientific">Streptomyces evansiae</name>
    <dbReference type="NCBI Taxonomy" id="3075535"/>
    <lineage>
        <taxon>Bacteria</taxon>
        <taxon>Bacillati</taxon>
        <taxon>Actinomycetota</taxon>
        <taxon>Actinomycetes</taxon>
        <taxon>Kitasatosporales</taxon>
        <taxon>Streptomycetaceae</taxon>
        <taxon>Streptomyces</taxon>
    </lineage>
</organism>
<reference evidence="8" key="1">
    <citation type="submission" date="2023-07" db="EMBL/GenBank/DDBJ databases">
        <title>30 novel species of actinomycetes from the DSMZ collection.</title>
        <authorList>
            <person name="Nouioui I."/>
        </authorList>
    </citation>
    <scope>NUCLEOTIDE SEQUENCE [LARGE SCALE GENOMIC DNA]</scope>
    <source>
        <strain evidence="8">DSM 41982</strain>
    </source>
</reference>
<dbReference type="PANTHER" id="PTHR12608">
    <property type="entry name" value="TRANSMEMBRANE PROTEIN HTP-1 RELATED"/>
    <property type="match status" value="1"/>
</dbReference>
<feature type="transmembrane region" description="Helical" evidence="6">
    <location>
        <begin position="68"/>
        <end position="86"/>
    </location>
</feature>
<evidence type="ECO:0000256" key="1">
    <source>
        <dbReference type="ARBA" id="ARBA00004141"/>
    </source>
</evidence>
<protein>
    <recommendedName>
        <fullName evidence="6">GDT1 family protein</fullName>
    </recommendedName>
</protein>
<dbReference type="EMBL" id="JAVRER010000001">
    <property type="protein sequence ID" value="MDT0413968.1"/>
    <property type="molecule type" value="Genomic_DNA"/>
</dbReference>
<dbReference type="Pfam" id="PF01169">
    <property type="entry name" value="GDT1"/>
    <property type="match status" value="2"/>
</dbReference>